<reference evidence="2 3" key="1">
    <citation type="submission" date="2020-07" db="EMBL/GenBank/DDBJ databases">
        <authorList>
            <person name="Feng X."/>
        </authorList>
    </citation>
    <scope>NUCLEOTIDE SEQUENCE [LARGE SCALE GENOMIC DNA]</scope>
    <source>
        <strain evidence="2 3">JCM31066</strain>
    </source>
</reference>
<organism evidence="2 3">
    <name type="scientific">Ruficoccus amylovorans</name>
    <dbReference type="NCBI Taxonomy" id="1804625"/>
    <lineage>
        <taxon>Bacteria</taxon>
        <taxon>Pseudomonadati</taxon>
        <taxon>Verrucomicrobiota</taxon>
        <taxon>Opitutia</taxon>
        <taxon>Puniceicoccales</taxon>
        <taxon>Cerasicoccaceae</taxon>
        <taxon>Ruficoccus</taxon>
    </lineage>
</organism>
<keyword evidence="3" id="KW-1185">Reference proteome</keyword>
<dbReference type="EMBL" id="JACHVB010000035">
    <property type="protein sequence ID" value="MBC2594948.1"/>
    <property type="molecule type" value="Genomic_DNA"/>
</dbReference>
<keyword evidence="1" id="KW-0732">Signal</keyword>
<gene>
    <name evidence="2" type="ORF">H5P28_11835</name>
</gene>
<name>A0A842HFY9_9BACT</name>
<evidence type="ECO:0000313" key="2">
    <source>
        <dbReference type="EMBL" id="MBC2594948.1"/>
    </source>
</evidence>
<proteinExistence type="predicted"/>
<evidence type="ECO:0008006" key="4">
    <source>
        <dbReference type="Google" id="ProtNLM"/>
    </source>
</evidence>
<comment type="caution">
    <text evidence="2">The sequence shown here is derived from an EMBL/GenBank/DDBJ whole genome shotgun (WGS) entry which is preliminary data.</text>
</comment>
<accession>A0A842HFY9</accession>
<evidence type="ECO:0000313" key="3">
    <source>
        <dbReference type="Proteomes" id="UP000546464"/>
    </source>
</evidence>
<protein>
    <recommendedName>
        <fullName evidence="4">Lipoprotein</fullName>
    </recommendedName>
</protein>
<dbReference type="PROSITE" id="PS51257">
    <property type="entry name" value="PROKAR_LIPOPROTEIN"/>
    <property type="match status" value="1"/>
</dbReference>
<feature type="signal peptide" evidence="1">
    <location>
        <begin position="1"/>
        <end position="20"/>
    </location>
</feature>
<dbReference type="Proteomes" id="UP000546464">
    <property type="component" value="Unassembled WGS sequence"/>
</dbReference>
<feature type="chain" id="PRO_5032407149" description="Lipoprotein" evidence="1">
    <location>
        <begin position="21"/>
        <end position="174"/>
    </location>
</feature>
<dbReference type="AlphaFoldDB" id="A0A842HFY9"/>
<dbReference type="RefSeq" id="WP_185675914.1">
    <property type="nucleotide sequence ID" value="NZ_JACHVB010000035.1"/>
</dbReference>
<evidence type="ECO:0000256" key="1">
    <source>
        <dbReference type="SAM" id="SignalP"/>
    </source>
</evidence>
<sequence length="174" mass="18172">MKTREFIFLSVLAAASFLFAGCATSDPASDRISYSGQFGESEVDLDIALPKDTSGKAFVIEGHTVANSLERTSDIVDAGAKVPDSTAPTTASMINDIRGYADGSPVLEKEFQGFRVTMVDINQANNPEVISLVVELNKAISENNTALASEIAGKIAEAIVAGVNPASSASLLTD</sequence>